<gene>
    <name evidence="11" type="ORF">CUNI_LOCUS9452</name>
</gene>
<feature type="domain" description="LRRCT" evidence="10">
    <location>
        <begin position="125"/>
        <end position="174"/>
    </location>
</feature>
<keyword evidence="12" id="KW-1185">Reference proteome</keyword>
<feature type="non-terminal residue" evidence="11">
    <location>
        <position position="512"/>
    </location>
</feature>
<dbReference type="InterPro" id="IPR050541">
    <property type="entry name" value="LRR_TM_domain-containing"/>
</dbReference>
<dbReference type="FunFam" id="3.80.10.10:FF:000002">
    <property type="entry name" value="Slit guidance ligand 2"/>
    <property type="match status" value="2"/>
</dbReference>
<dbReference type="InterPro" id="IPR000483">
    <property type="entry name" value="Cys-rich_flank_reg_C"/>
</dbReference>
<dbReference type="GO" id="GO:0007399">
    <property type="term" value="P:nervous system development"/>
    <property type="evidence" value="ECO:0007669"/>
    <property type="project" value="UniProtKB-ARBA"/>
</dbReference>
<dbReference type="Pfam" id="PF01462">
    <property type="entry name" value="LRRNT"/>
    <property type="match status" value="2"/>
</dbReference>
<sequence length="512" mass="57366">RLEDNHITQIPSRAFADLSSLKRIDLGNNQISYIAPDAFSGLNSLSSLVLYGNKIMDLPPGVFSGLKSLQLLLLNANKLSCVRQDAFKDLSSLNLLSLYDNEIQALANGTFSPLLKIQTIHLARNPLICDCNLKWLPQYLEKYPVETSGVRCLTPRRVKRKKVSQLKPDKFKCKGSEHHRTKNAGTCMIDYECPTECVCVGTTIDCSKRGLVDIPQDLPMYTTELKLSSNKITRIKADGLFKRLSNLQLLDLSDNEVNEIEDGAFEKADKLTDLQLSNNELSHLSAKAFQGLTNVKTLMLRGNKISCINNATFAETHRLRLLSLYDNQINCIMKGSFERLHYLSTLNLMANPFTCNCHLGWLAEWLKRRNIITGTPVCSAPHEVKNTPIQDLKLKDFICEESNEIGCLAGIQPCCPDNNMVVVENSCDPRAYCPPKCTCTGTVVRCSHQQLTEIPKYIPIDTTELYVDVNEIAKVPFDIGLLTNMKRLDLSHNNITTLPPQIFSNLTQLSTL</sequence>
<dbReference type="Pfam" id="PF13855">
    <property type="entry name" value="LRR_8"/>
    <property type="match status" value="4"/>
</dbReference>
<dbReference type="SMART" id="SM00082">
    <property type="entry name" value="LRRCT"/>
    <property type="match status" value="2"/>
</dbReference>
<dbReference type="SMART" id="SM00013">
    <property type="entry name" value="LRRNT"/>
    <property type="match status" value="2"/>
</dbReference>
<dbReference type="SMART" id="SM00365">
    <property type="entry name" value="LRR_SD22"/>
    <property type="match status" value="6"/>
</dbReference>
<dbReference type="InterPro" id="IPR001611">
    <property type="entry name" value="Leu-rich_rpt"/>
</dbReference>
<evidence type="ECO:0000313" key="11">
    <source>
        <dbReference type="EMBL" id="CAG5123894.1"/>
    </source>
</evidence>
<keyword evidence="6" id="KW-0677">Repeat</keyword>
<evidence type="ECO:0000256" key="2">
    <source>
        <dbReference type="ARBA" id="ARBA00022473"/>
    </source>
</evidence>
<dbReference type="AlphaFoldDB" id="A0A8S3Z374"/>
<keyword evidence="3" id="KW-0964">Secreted</keyword>
<dbReference type="EMBL" id="CAJHNH020001646">
    <property type="protein sequence ID" value="CAG5123894.1"/>
    <property type="molecule type" value="Genomic_DNA"/>
</dbReference>
<dbReference type="InterPro" id="IPR003591">
    <property type="entry name" value="Leu-rich_rpt_typical-subtyp"/>
</dbReference>
<feature type="domain" description="LRRCT" evidence="10">
    <location>
        <begin position="351"/>
        <end position="400"/>
    </location>
</feature>
<keyword evidence="4" id="KW-0433">Leucine-rich repeat</keyword>
<keyword evidence="7" id="KW-1015">Disulfide bond</keyword>
<dbReference type="InterPro" id="IPR032675">
    <property type="entry name" value="LRR_dom_sf"/>
</dbReference>
<dbReference type="PROSITE" id="PS51450">
    <property type="entry name" value="LRR"/>
    <property type="match status" value="4"/>
</dbReference>
<dbReference type="InterPro" id="IPR000372">
    <property type="entry name" value="LRRNT"/>
</dbReference>
<dbReference type="OrthoDB" id="283575at2759"/>
<dbReference type="Gene3D" id="3.80.10.10">
    <property type="entry name" value="Ribonuclease Inhibitor"/>
    <property type="match status" value="3"/>
</dbReference>
<dbReference type="PANTHER" id="PTHR24369">
    <property type="entry name" value="ANTIGEN BSP, PUTATIVE-RELATED"/>
    <property type="match status" value="1"/>
</dbReference>
<evidence type="ECO:0000256" key="1">
    <source>
        <dbReference type="ARBA" id="ARBA00004613"/>
    </source>
</evidence>
<evidence type="ECO:0000256" key="6">
    <source>
        <dbReference type="ARBA" id="ARBA00022737"/>
    </source>
</evidence>
<evidence type="ECO:0000259" key="10">
    <source>
        <dbReference type="SMART" id="SM00082"/>
    </source>
</evidence>
<comment type="caution">
    <text evidence="11">The sequence shown here is derived from an EMBL/GenBank/DDBJ whole genome shotgun (WGS) entry which is preliminary data.</text>
</comment>
<organism evidence="11 12">
    <name type="scientific">Candidula unifasciata</name>
    <dbReference type="NCBI Taxonomy" id="100452"/>
    <lineage>
        <taxon>Eukaryota</taxon>
        <taxon>Metazoa</taxon>
        <taxon>Spiralia</taxon>
        <taxon>Lophotrochozoa</taxon>
        <taxon>Mollusca</taxon>
        <taxon>Gastropoda</taxon>
        <taxon>Heterobranchia</taxon>
        <taxon>Euthyneura</taxon>
        <taxon>Panpulmonata</taxon>
        <taxon>Eupulmonata</taxon>
        <taxon>Stylommatophora</taxon>
        <taxon>Helicina</taxon>
        <taxon>Helicoidea</taxon>
        <taxon>Geomitridae</taxon>
        <taxon>Candidula</taxon>
    </lineage>
</organism>
<dbReference type="Proteomes" id="UP000678393">
    <property type="component" value="Unassembled WGS sequence"/>
</dbReference>
<dbReference type="Pfam" id="PF01463">
    <property type="entry name" value="LRRCT"/>
    <property type="match status" value="2"/>
</dbReference>
<evidence type="ECO:0000256" key="3">
    <source>
        <dbReference type="ARBA" id="ARBA00022525"/>
    </source>
</evidence>
<dbReference type="GO" id="GO:0005576">
    <property type="term" value="C:extracellular region"/>
    <property type="evidence" value="ECO:0007669"/>
    <property type="project" value="UniProtKB-SubCell"/>
</dbReference>
<dbReference type="PANTHER" id="PTHR24369:SF196">
    <property type="entry name" value="RETICULON 4 RECEPTOR LIKE 1"/>
    <property type="match status" value="1"/>
</dbReference>
<keyword evidence="8" id="KW-0325">Glycoprotein</keyword>
<proteinExistence type="predicted"/>
<evidence type="ECO:0000259" key="9">
    <source>
        <dbReference type="SMART" id="SM00013"/>
    </source>
</evidence>
<protein>
    <submittedName>
        <fullName evidence="11">Uncharacterized protein</fullName>
    </submittedName>
</protein>
<accession>A0A8S3Z374</accession>
<keyword evidence="5" id="KW-0732">Signal</keyword>
<evidence type="ECO:0000256" key="8">
    <source>
        <dbReference type="ARBA" id="ARBA00023180"/>
    </source>
</evidence>
<reference evidence="11" key="1">
    <citation type="submission" date="2021-04" db="EMBL/GenBank/DDBJ databases">
        <authorList>
            <consortium name="Molecular Ecology Group"/>
        </authorList>
    </citation>
    <scope>NUCLEOTIDE SEQUENCE</scope>
</reference>
<feature type="domain" description="LRRNT" evidence="9">
    <location>
        <begin position="432"/>
        <end position="464"/>
    </location>
</feature>
<evidence type="ECO:0000313" key="12">
    <source>
        <dbReference type="Proteomes" id="UP000678393"/>
    </source>
</evidence>
<comment type="subcellular location">
    <subcellularLocation>
        <location evidence="1">Secreted</location>
    </subcellularLocation>
</comment>
<name>A0A8S3Z374_9EUPU</name>
<evidence type="ECO:0000256" key="5">
    <source>
        <dbReference type="ARBA" id="ARBA00022729"/>
    </source>
</evidence>
<evidence type="ECO:0000256" key="7">
    <source>
        <dbReference type="ARBA" id="ARBA00023157"/>
    </source>
</evidence>
<evidence type="ECO:0000256" key="4">
    <source>
        <dbReference type="ARBA" id="ARBA00022614"/>
    </source>
</evidence>
<keyword evidence="2" id="KW-0217">Developmental protein</keyword>
<feature type="non-terminal residue" evidence="11">
    <location>
        <position position="1"/>
    </location>
</feature>
<dbReference type="GO" id="GO:0005886">
    <property type="term" value="C:plasma membrane"/>
    <property type="evidence" value="ECO:0007669"/>
    <property type="project" value="TreeGrafter"/>
</dbReference>
<dbReference type="SUPFAM" id="SSF52058">
    <property type="entry name" value="L domain-like"/>
    <property type="match status" value="3"/>
</dbReference>
<feature type="domain" description="LRRNT" evidence="9">
    <location>
        <begin position="192"/>
        <end position="224"/>
    </location>
</feature>
<dbReference type="SMART" id="SM00369">
    <property type="entry name" value="LRR_TYP"/>
    <property type="match status" value="11"/>
</dbReference>